<keyword evidence="3 6" id="KW-0812">Transmembrane</keyword>
<dbReference type="CDD" id="cd06580">
    <property type="entry name" value="TM_PBP1_transp_TpRbsC_like"/>
    <property type="match status" value="1"/>
</dbReference>
<proteinExistence type="predicted"/>
<feature type="transmembrane region" description="Helical" evidence="6">
    <location>
        <begin position="320"/>
        <end position="342"/>
    </location>
</feature>
<dbReference type="PANTHER" id="PTHR47089">
    <property type="entry name" value="ABC TRANSPORTER, PERMEASE PROTEIN"/>
    <property type="match status" value="1"/>
</dbReference>
<comment type="caution">
    <text evidence="7">The sequence shown here is derived from an EMBL/GenBank/DDBJ whole genome shotgun (WGS) entry which is preliminary data.</text>
</comment>
<gene>
    <name evidence="7" type="ORF">B9J98_01200</name>
</gene>
<evidence type="ECO:0000256" key="5">
    <source>
        <dbReference type="ARBA" id="ARBA00023136"/>
    </source>
</evidence>
<dbReference type="EMBL" id="NDWU01000002">
    <property type="protein sequence ID" value="PUA34236.1"/>
    <property type="molecule type" value="Genomic_DNA"/>
</dbReference>
<feature type="transmembrane region" description="Helical" evidence="6">
    <location>
        <begin position="88"/>
        <end position="105"/>
    </location>
</feature>
<keyword evidence="5 6" id="KW-0472">Membrane</keyword>
<evidence type="ECO:0000313" key="8">
    <source>
        <dbReference type="Proteomes" id="UP000244066"/>
    </source>
</evidence>
<dbReference type="PANTHER" id="PTHR47089:SF1">
    <property type="entry name" value="GUANOSINE ABC TRANSPORTER PERMEASE PROTEIN NUPP"/>
    <property type="match status" value="1"/>
</dbReference>
<dbReference type="GO" id="GO:0022857">
    <property type="term" value="F:transmembrane transporter activity"/>
    <property type="evidence" value="ECO:0007669"/>
    <property type="project" value="InterPro"/>
</dbReference>
<feature type="transmembrane region" description="Helical" evidence="6">
    <location>
        <begin position="12"/>
        <end position="35"/>
    </location>
</feature>
<dbReference type="Pfam" id="PF02653">
    <property type="entry name" value="BPD_transp_2"/>
    <property type="match status" value="1"/>
</dbReference>
<dbReference type="GO" id="GO:0005886">
    <property type="term" value="C:plasma membrane"/>
    <property type="evidence" value="ECO:0007669"/>
    <property type="project" value="UniProtKB-SubCell"/>
</dbReference>
<evidence type="ECO:0000256" key="6">
    <source>
        <dbReference type="SAM" id="Phobius"/>
    </source>
</evidence>
<protein>
    <recommendedName>
        <fullName evidence="9">ABC transporter permease</fullName>
    </recommendedName>
</protein>
<organism evidence="7 8">
    <name type="scientific">Candidatus Terraquivivens tikiterensis</name>
    <dbReference type="NCBI Taxonomy" id="1980982"/>
    <lineage>
        <taxon>Archaea</taxon>
        <taxon>Nitrososphaerota</taxon>
        <taxon>Candidatus Wolframiiraptoraceae</taxon>
        <taxon>Candidatus Terraquivivens</taxon>
    </lineage>
</organism>
<evidence type="ECO:0000256" key="1">
    <source>
        <dbReference type="ARBA" id="ARBA00004651"/>
    </source>
</evidence>
<name>A0A2R7Y9R2_9ARCH</name>
<keyword evidence="2" id="KW-1003">Cell membrane</keyword>
<reference evidence="7 8" key="1">
    <citation type="submission" date="2017-04" db="EMBL/GenBank/DDBJ databases">
        <title>Draft Aigarchaeota genome from a New Zealand hot spring.</title>
        <authorList>
            <person name="Reysenbach A.-L."/>
            <person name="Donaho J.A."/>
            <person name="Gerhart J."/>
            <person name="Kelley J.F."/>
            <person name="Kouba K."/>
            <person name="Podar M."/>
            <person name="Stott M."/>
        </authorList>
    </citation>
    <scope>NUCLEOTIDE SEQUENCE [LARGE SCALE GENOMIC DNA]</scope>
    <source>
        <strain evidence="7">NZ13_MG1</strain>
    </source>
</reference>
<feature type="transmembrane region" description="Helical" evidence="6">
    <location>
        <begin position="284"/>
        <end position="308"/>
    </location>
</feature>
<evidence type="ECO:0000256" key="2">
    <source>
        <dbReference type="ARBA" id="ARBA00022475"/>
    </source>
</evidence>
<accession>A0A2R7Y9R2</accession>
<sequence length="357" mass="38597">MGITLERRFLLIRAALALSTIGLAFFAGIIIISSVGKDPLQAYYWLFQGAFSPPAIPETLIRATPLLLISIGLATVFKARIWNIGAEGQFYVGGMVTAILSILLKDAPPSLAFPVIVLVAGLGGALWALPPAILKATYGINEVITTLMFNYVAIYLVSYLLHGPFRDPVSMFPETETINPALWAPIVVQGTRLHVGVLLAFAVVVPLAYFFLRWTAFGLKLDVLGSSARTAQYANINVTRLVIQAMLISGFLAGLAGGFEVLGIQHKMRLELSPPTSPYGYTGIAVALLGYLNPLLIALTSFFLGGIINGSMTMHRMAQIPVGMAGIIQALIIIFVLASYFVEDKLAKKAMERLKLW</sequence>
<evidence type="ECO:0000256" key="4">
    <source>
        <dbReference type="ARBA" id="ARBA00022989"/>
    </source>
</evidence>
<keyword evidence="4 6" id="KW-1133">Transmembrane helix</keyword>
<evidence type="ECO:0008006" key="9">
    <source>
        <dbReference type="Google" id="ProtNLM"/>
    </source>
</evidence>
<feature type="transmembrane region" description="Helical" evidence="6">
    <location>
        <begin position="111"/>
        <end position="129"/>
    </location>
</feature>
<feature type="transmembrane region" description="Helical" evidence="6">
    <location>
        <begin position="241"/>
        <end position="264"/>
    </location>
</feature>
<feature type="transmembrane region" description="Helical" evidence="6">
    <location>
        <begin position="141"/>
        <end position="161"/>
    </location>
</feature>
<evidence type="ECO:0000313" key="7">
    <source>
        <dbReference type="EMBL" id="PUA34236.1"/>
    </source>
</evidence>
<evidence type="ECO:0000256" key="3">
    <source>
        <dbReference type="ARBA" id="ARBA00022692"/>
    </source>
</evidence>
<feature type="transmembrane region" description="Helical" evidence="6">
    <location>
        <begin position="193"/>
        <end position="212"/>
    </location>
</feature>
<dbReference type="InterPro" id="IPR001851">
    <property type="entry name" value="ABC_transp_permease"/>
</dbReference>
<comment type="subcellular location">
    <subcellularLocation>
        <location evidence="1">Cell membrane</location>
        <topology evidence="1">Multi-pass membrane protein</topology>
    </subcellularLocation>
</comment>
<dbReference type="Proteomes" id="UP000244066">
    <property type="component" value="Unassembled WGS sequence"/>
</dbReference>
<dbReference type="AlphaFoldDB" id="A0A2R7Y9R2"/>